<name>A0A1Y1XT69_9FUNG</name>
<evidence type="ECO:0000259" key="10">
    <source>
        <dbReference type="Pfam" id="PF08801"/>
    </source>
</evidence>
<dbReference type="GO" id="GO:0031080">
    <property type="term" value="C:nuclear pore outer ring"/>
    <property type="evidence" value="ECO:0007669"/>
    <property type="project" value="TreeGrafter"/>
</dbReference>
<feature type="region of interest" description="Disordered" evidence="8">
    <location>
        <begin position="1"/>
        <end position="65"/>
    </location>
</feature>
<keyword evidence="3" id="KW-0813">Transport</keyword>
<dbReference type="EMBL" id="MCFE01000525">
    <property type="protein sequence ID" value="ORX88494.1"/>
    <property type="molecule type" value="Genomic_DNA"/>
</dbReference>
<evidence type="ECO:0000313" key="12">
    <source>
        <dbReference type="Proteomes" id="UP000193498"/>
    </source>
</evidence>
<dbReference type="InterPro" id="IPR014908">
    <property type="entry name" value="Nucleoporin_Nup133/Nup155_N"/>
</dbReference>
<dbReference type="GO" id="GO:0017056">
    <property type="term" value="F:structural constituent of nuclear pore"/>
    <property type="evidence" value="ECO:0007669"/>
    <property type="project" value="InterPro"/>
</dbReference>
<dbReference type="Pfam" id="PF03177">
    <property type="entry name" value="Nucleoporin_C"/>
    <property type="match status" value="1"/>
</dbReference>
<dbReference type="Proteomes" id="UP000193498">
    <property type="component" value="Unassembled WGS sequence"/>
</dbReference>
<reference evidence="11 12" key="1">
    <citation type="submission" date="2016-07" db="EMBL/GenBank/DDBJ databases">
        <title>Pervasive Adenine N6-methylation of Active Genes in Fungi.</title>
        <authorList>
            <consortium name="DOE Joint Genome Institute"/>
            <person name="Mondo S.J."/>
            <person name="Dannebaum R.O."/>
            <person name="Kuo R.C."/>
            <person name="Labutti K."/>
            <person name="Haridas S."/>
            <person name="Kuo A."/>
            <person name="Salamov A."/>
            <person name="Ahrendt S.R."/>
            <person name="Lipzen A."/>
            <person name="Sullivan W."/>
            <person name="Andreopoulos W.B."/>
            <person name="Clum A."/>
            <person name="Lindquist E."/>
            <person name="Daum C."/>
            <person name="Ramamoorthy G.K."/>
            <person name="Gryganskyi A."/>
            <person name="Culley D."/>
            <person name="Magnuson J.K."/>
            <person name="James T.Y."/>
            <person name="O'Malley M.A."/>
            <person name="Stajich J.E."/>
            <person name="Spatafora J.W."/>
            <person name="Visel A."/>
            <person name="Grigoriev I.V."/>
        </authorList>
    </citation>
    <scope>NUCLEOTIDE SEQUENCE [LARGE SCALE GENOMIC DNA]</scope>
    <source>
        <strain evidence="11 12">CBS 931.73</strain>
    </source>
</reference>
<evidence type="ECO:0008006" key="13">
    <source>
        <dbReference type="Google" id="ProtNLM"/>
    </source>
</evidence>
<dbReference type="InParanoid" id="A0A1Y1XT69"/>
<dbReference type="FunCoup" id="A0A1Y1XT69">
    <property type="interactions" value="149"/>
</dbReference>
<gene>
    <name evidence="11" type="ORF">K493DRAFT_268240</name>
</gene>
<dbReference type="Pfam" id="PF08801">
    <property type="entry name" value="Nucleoporin_N"/>
    <property type="match status" value="1"/>
</dbReference>
<keyword evidence="12" id="KW-1185">Reference proteome</keyword>
<evidence type="ECO:0000256" key="1">
    <source>
        <dbReference type="ARBA" id="ARBA00004259"/>
    </source>
</evidence>
<dbReference type="GO" id="GO:0016973">
    <property type="term" value="P:poly(A)+ mRNA export from nucleus"/>
    <property type="evidence" value="ECO:0007669"/>
    <property type="project" value="TreeGrafter"/>
</dbReference>
<evidence type="ECO:0000256" key="2">
    <source>
        <dbReference type="ARBA" id="ARBA00005569"/>
    </source>
</evidence>
<comment type="similarity">
    <text evidence="2">Belongs to the nucleoporin Nup133 family.</text>
</comment>
<keyword evidence="4" id="KW-0509">mRNA transport</keyword>
<dbReference type="InterPro" id="IPR015943">
    <property type="entry name" value="WD40/YVTN_repeat-like_dom_sf"/>
</dbReference>
<protein>
    <recommendedName>
        <fullName evidence="13">Nucleoporin-domain-containing protein</fullName>
    </recommendedName>
</protein>
<dbReference type="PANTHER" id="PTHR13405">
    <property type="entry name" value="NUCLEAR PORE COMPLEX PROTEIN NUP133"/>
    <property type="match status" value="1"/>
</dbReference>
<feature type="domain" description="Nucleoporin Nup133/Nup155-like C-terminal" evidence="9">
    <location>
        <begin position="636"/>
        <end position="1237"/>
    </location>
</feature>
<dbReference type="InterPro" id="IPR007187">
    <property type="entry name" value="Nucleoporin_Nup133/Nup155_C"/>
</dbReference>
<evidence type="ECO:0000256" key="5">
    <source>
        <dbReference type="ARBA" id="ARBA00022927"/>
    </source>
</evidence>
<dbReference type="GO" id="GO:0000972">
    <property type="term" value="P:transcription-dependent tethering of RNA polymerase II gene DNA at nuclear periphery"/>
    <property type="evidence" value="ECO:0007669"/>
    <property type="project" value="TreeGrafter"/>
</dbReference>
<evidence type="ECO:0000259" key="9">
    <source>
        <dbReference type="Pfam" id="PF03177"/>
    </source>
</evidence>
<evidence type="ECO:0000313" key="11">
    <source>
        <dbReference type="EMBL" id="ORX88494.1"/>
    </source>
</evidence>
<comment type="subcellular location">
    <subcellularLocation>
        <location evidence="1">Nucleus envelope</location>
    </subcellularLocation>
</comment>
<keyword evidence="7" id="KW-0539">Nucleus</keyword>
<dbReference type="OrthoDB" id="103454at2759"/>
<dbReference type="AlphaFoldDB" id="A0A1Y1XT69"/>
<feature type="domain" description="Nucleoporin Nup133/Nup155-like N-terminal" evidence="10">
    <location>
        <begin position="96"/>
        <end position="510"/>
    </location>
</feature>
<keyword evidence="6" id="KW-0811">Translocation</keyword>
<evidence type="ECO:0000256" key="3">
    <source>
        <dbReference type="ARBA" id="ARBA00022448"/>
    </source>
</evidence>
<keyword evidence="5" id="KW-0653">Protein transport</keyword>
<organism evidence="11 12">
    <name type="scientific">Basidiobolus meristosporus CBS 931.73</name>
    <dbReference type="NCBI Taxonomy" id="1314790"/>
    <lineage>
        <taxon>Eukaryota</taxon>
        <taxon>Fungi</taxon>
        <taxon>Fungi incertae sedis</taxon>
        <taxon>Zoopagomycota</taxon>
        <taxon>Entomophthoromycotina</taxon>
        <taxon>Basidiobolomycetes</taxon>
        <taxon>Basidiobolales</taxon>
        <taxon>Basidiobolaceae</taxon>
        <taxon>Basidiobolus</taxon>
    </lineage>
</organism>
<comment type="caution">
    <text evidence="11">The sequence shown here is derived from an EMBL/GenBank/DDBJ whole genome shotgun (WGS) entry which is preliminary data.</text>
</comment>
<dbReference type="Gene3D" id="1.20.58.1380">
    <property type="match status" value="1"/>
</dbReference>
<evidence type="ECO:0000256" key="7">
    <source>
        <dbReference type="ARBA" id="ARBA00023242"/>
    </source>
</evidence>
<evidence type="ECO:0000256" key="6">
    <source>
        <dbReference type="ARBA" id="ARBA00023010"/>
    </source>
</evidence>
<dbReference type="GO" id="GO:0006606">
    <property type="term" value="P:protein import into nucleus"/>
    <property type="evidence" value="ECO:0007669"/>
    <property type="project" value="TreeGrafter"/>
</dbReference>
<sequence>MFTTPRTTLSKRSLRAPPENPIGRSIFSTTTRSSQNPYTKPTANNPNETEVKPRSSKGTAPQRVKKSLRTLEIEKPLVDALLTESAQKTPQVLLKSDKHAVSVLGVLPAEIAGLFSGEGCPLECFYGSLDVNSGYAIVITLTDCYVWSYKQKSSPTIYTFQMPKLNFSSQFLSTNEIIRNLPFVSIVPVAGSKEVGILACSPEGEFRYWESISYGLASSQKHRSMRIYLAEHERGTCLANCEPAGFVFGTSASNLYRISLTNSNGQPALSYSPLSRPLGVFARMGSLLGYNGGGESTSTDPSSEIVSVCAGASPEGRHSRDIYVLTNQHLQKWTISKAYPEKDITERDVLKDISAMLDSHPMFAQASDLVVDLLDVQYSREDGVIVLVSLTIDQETVSMFGLFSFELDGTSNQFVLTSQKFLKHKNTLFAGVTSKPRLALSNGGPAAFILLPECIVATTILNADFEEIIPLRNASTDRIIGFGFDDTKLWSRERAASGNVLALCTQSGILDVSLDMEKIGEMEEHDVPVKKEVELSDEQKKQAHHVKSKLEQAVFFGSHEENPLLFNLSRDADLGLDKAAVKLSEEILQSKSKYIPAIMEVKMQLQERFNRLNNIIQFIRESNLLHKLSISARYKLCWNCEKMASALDLWYYQNTLLSRGQRQPHTLLLTKAIESCLRSLGAPSQEDATRTFFRFHTSEIGLLPQHISELLRRLKVEQSGERNLLTHEANKIFLCIFKSAYAYRRDHSDAYGLCERAHEESWTSKNAYLDIIYAQYQLTEKAIKEFNRDFGAGQPDHFDMNVDGEIDATESSHALLKSLKDQLCELADVLFQVFTERIDYLKGKNDAPALAAAQEKYETVRPKVTLPLVSMDRTEVAFQLAERYQDYKTLVLLSVNLGEESQARIDYYINLFKEPFAYELYSYYLENGQLYQLMNQKDFYSGALHEFLENGGHTHISWLHDIHIGRYTQASSKLLQETVGEKENLQKKTMLSLAKLSYLASVDSTNLDSEQVQGSLEQIDDTLDLVTVHEVLQESYHSILESMDKVPKKIDDRILSISAINTGDLREAKPAMEQQYRQLVKKIMDGQVLDSESLIDVLTLPQNLDNQVDNYRIALGVYRRAKDIPQDRAEYVLRTIWRRVILRDSWEYIHKLSAHAGDDELLAALKDTALYCTLVAAHDGEYPADMYLQPAETHFHTSKEDLIARFVGMLEHQVELLIQDYQAENRQLDTSITQHNLLGFYNEIVRLIQTEMASDKSADMDMDIETD</sequence>
<feature type="compositionally biased region" description="Polar residues" evidence="8">
    <location>
        <begin position="1"/>
        <end position="11"/>
    </location>
</feature>
<evidence type="ECO:0000256" key="4">
    <source>
        <dbReference type="ARBA" id="ARBA00022816"/>
    </source>
</evidence>
<dbReference type="STRING" id="1314790.A0A1Y1XT69"/>
<feature type="compositionally biased region" description="Polar residues" evidence="8">
    <location>
        <begin position="26"/>
        <end position="48"/>
    </location>
</feature>
<dbReference type="PANTHER" id="PTHR13405:SF11">
    <property type="entry name" value="NUCLEAR PORE COMPLEX PROTEIN NUP133"/>
    <property type="match status" value="1"/>
</dbReference>
<dbReference type="Gene3D" id="1.25.40.700">
    <property type="match status" value="1"/>
</dbReference>
<dbReference type="SUPFAM" id="SSF117289">
    <property type="entry name" value="Nucleoporin domain"/>
    <property type="match status" value="1"/>
</dbReference>
<dbReference type="InterPro" id="IPR037624">
    <property type="entry name" value="Nup133-like"/>
</dbReference>
<proteinExistence type="inferred from homology"/>
<evidence type="ECO:0000256" key="8">
    <source>
        <dbReference type="SAM" id="MobiDB-lite"/>
    </source>
</evidence>
<accession>A0A1Y1XT69</accession>
<dbReference type="Gene3D" id="2.130.10.10">
    <property type="entry name" value="YVTN repeat-like/Quinoprotein amine dehydrogenase"/>
    <property type="match status" value="1"/>
</dbReference>